<proteinExistence type="predicted"/>
<feature type="compositionally biased region" description="Basic and acidic residues" evidence="1">
    <location>
        <begin position="195"/>
        <end position="204"/>
    </location>
</feature>
<organism evidence="2 3">
    <name type="scientific">Brevibacillus gelatini</name>
    <dbReference type="NCBI Taxonomy" id="1655277"/>
    <lineage>
        <taxon>Bacteria</taxon>
        <taxon>Bacillati</taxon>
        <taxon>Bacillota</taxon>
        <taxon>Bacilli</taxon>
        <taxon>Bacillales</taxon>
        <taxon>Paenibacillaceae</taxon>
        <taxon>Brevibacillus</taxon>
    </lineage>
</organism>
<dbReference type="EMBL" id="RHHS01000028">
    <property type="protein sequence ID" value="RNB56549.1"/>
    <property type="molecule type" value="Genomic_DNA"/>
</dbReference>
<feature type="region of interest" description="Disordered" evidence="1">
    <location>
        <begin position="195"/>
        <end position="221"/>
    </location>
</feature>
<reference evidence="2 3" key="1">
    <citation type="submission" date="2018-10" db="EMBL/GenBank/DDBJ databases">
        <title>Phylogenomics of Brevibacillus.</title>
        <authorList>
            <person name="Dunlap C."/>
        </authorList>
    </citation>
    <scope>NUCLEOTIDE SEQUENCE [LARGE SCALE GENOMIC DNA]</scope>
    <source>
        <strain evidence="2 3">DSM 100115</strain>
    </source>
</reference>
<evidence type="ECO:0000256" key="1">
    <source>
        <dbReference type="SAM" id="MobiDB-lite"/>
    </source>
</evidence>
<accession>A0A3M8AZD1</accession>
<protein>
    <submittedName>
        <fullName evidence="2">Uncharacterized protein</fullName>
    </submittedName>
</protein>
<evidence type="ECO:0000313" key="3">
    <source>
        <dbReference type="Proteomes" id="UP000268829"/>
    </source>
</evidence>
<sequence>MKIVFATGDEALDDYVSKKDGILEVGRALYAEQLVTMVPSLKPDVVLFSETIPTSRFDQNAGHVGAEANILKIMESIVEEGIRVVMILNERPPGHPFLARLIGLGIYDLIMGDTIKVDQVIAALHHPGTRKQVKHLLRQEEELTSEDTYRAKEIKLVATEEKNQEGSQRPINQRVFRFSKSVTDVREKLREKWEAREKENKTAPERSVMAEKSAVEARNKEPEATPEKIIVLYSPESTGKTYVGVNTAIAAAKRLRVPVLYKDCTPTCKTKLWFNAPTFPFTLSDIPLTVAGRDAKPSAKIGVLIVEAAKKDDIPPGAVVYVIVDSDYARQVIISKALDGIQPAGVIWNMAYDGACHPQELIPLLLALALPYDHAAHLDIANGIPRAFSDEGLCDQLVKIVQMDPLHQYMRSGIG</sequence>
<comment type="caution">
    <text evidence="2">The sequence shown here is derived from an EMBL/GenBank/DDBJ whole genome shotgun (WGS) entry which is preliminary data.</text>
</comment>
<evidence type="ECO:0000313" key="2">
    <source>
        <dbReference type="EMBL" id="RNB56549.1"/>
    </source>
</evidence>
<dbReference type="Proteomes" id="UP000268829">
    <property type="component" value="Unassembled WGS sequence"/>
</dbReference>
<keyword evidence="3" id="KW-1185">Reference proteome</keyword>
<dbReference type="OrthoDB" id="2476026at2"/>
<name>A0A3M8AZD1_9BACL</name>
<gene>
    <name evidence="2" type="ORF">EDM57_12135</name>
</gene>
<dbReference type="RefSeq" id="WP_122905013.1">
    <property type="nucleotide sequence ID" value="NZ_RHHS01000028.1"/>
</dbReference>
<dbReference type="AlphaFoldDB" id="A0A3M8AZD1"/>